<organism evidence="1 2">
    <name type="scientific">Pythium insidiosum</name>
    <name type="common">Pythiosis disease agent</name>
    <dbReference type="NCBI Taxonomy" id="114742"/>
    <lineage>
        <taxon>Eukaryota</taxon>
        <taxon>Sar</taxon>
        <taxon>Stramenopiles</taxon>
        <taxon>Oomycota</taxon>
        <taxon>Peronosporomycetes</taxon>
        <taxon>Pythiales</taxon>
        <taxon>Pythiaceae</taxon>
        <taxon>Pythium</taxon>
    </lineage>
</organism>
<name>A0AAD5M2P3_PYTIN</name>
<dbReference type="AlphaFoldDB" id="A0AAD5M2P3"/>
<protein>
    <recommendedName>
        <fullName evidence="3">START domain-containing protein</fullName>
    </recommendedName>
</protein>
<evidence type="ECO:0000313" key="1">
    <source>
        <dbReference type="EMBL" id="KAJ0393050.1"/>
    </source>
</evidence>
<dbReference type="PANTHER" id="PTHR13510">
    <property type="entry name" value="FYVE-FINGER-CONTAINING RAB5 EFFECTOR PROTEIN RABENOSYN-5-RELATED"/>
    <property type="match status" value="1"/>
</dbReference>
<sequence length="422" mass="46286">MSRCTSSPFAPLQLSSDDSDRLHDVAQLFVDNAVAEYEAFLAQDRYVEAWRWKLVRRKDSVRVYRERAMASAPSAHGRTRVSARRFEASSAPPISVVESGKLPRFQTVGTLAGTLHDCMYGAMNPTVDATGSLNPNDRVTTGAVLATVIEPSLADPFHSLVVKWVVHRRALPVRVIAKNQDLVYVEYTGLTHLPTTGDVVGFHLVHSVSFPQTHQLDALQRGTLSMCTLFRQHTDDTVELFAQGFTDPVGSLFKAVALRSAANIMTQPSYVTSCAQRKKLDFAWRHRREKVSVLHELNDRRRQHELLEAASSPSYLASRSCAVCDAVLMRGAGSLLPFHRKHSAVQCYLCLHETCVSCQITHATRGVTCCVLCVSVVSKLDAAEVAAAELVSACAGSAYSVSSDSSDCRTNVSSYRSNLVVV</sequence>
<gene>
    <name evidence="1" type="ORF">P43SY_004649</name>
</gene>
<accession>A0AAD5M2P3</accession>
<dbReference type="PANTHER" id="PTHR13510:SF44">
    <property type="entry name" value="RABENOSYN-5"/>
    <property type="match status" value="1"/>
</dbReference>
<dbReference type="Gene3D" id="3.30.530.20">
    <property type="match status" value="1"/>
</dbReference>
<evidence type="ECO:0008006" key="3">
    <source>
        <dbReference type="Google" id="ProtNLM"/>
    </source>
</evidence>
<dbReference type="Proteomes" id="UP001209570">
    <property type="component" value="Unassembled WGS sequence"/>
</dbReference>
<reference evidence="1" key="1">
    <citation type="submission" date="2021-12" db="EMBL/GenBank/DDBJ databases">
        <title>Prjna785345.</title>
        <authorList>
            <person name="Rujirawat T."/>
            <person name="Krajaejun T."/>
        </authorList>
    </citation>
    <scope>NUCLEOTIDE SEQUENCE</scope>
    <source>
        <strain evidence="1">Pi057C3</strain>
    </source>
</reference>
<keyword evidence="2" id="KW-1185">Reference proteome</keyword>
<dbReference type="EMBL" id="JAKCXM010000537">
    <property type="protein sequence ID" value="KAJ0393050.1"/>
    <property type="molecule type" value="Genomic_DNA"/>
</dbReference>
<dbReference type="InterPro" id="IPR023393">
    <property type="entry name" value="START-like_dom_sf"/>
</dbReference>
<comment type="caution">
    <text evidence="1">The sequence shown here is derived from an EMBL/GenBank/DDBJ whole genome shotgun (WGS) entry which is preliminary data.</text>
</comment>
<proteinExistence type="predicted"/>
<dbReference type="InterPro" id="IPR052727">
    <property type="entry name" value="Rab4/Rab5_effector"/>
</dbReference>
<evidence type="ECO:0000313" key="2">
    <source>
        <dbReference type="Proteomes" id="UP001209570"/>
    </source>
</evidence>